<reference evidence="3 4" key="1">
    <citation type="submission" date="2017-02" db="EMBL/GenBank/DDBJ databases">
        <authorList>
            <person name="Peterson S.W."/>
        </authorList>
    </citation>
    <scope>NUCLEOTIDE SEQUENCE [LARGE SCALE GENOMIC DNA]</scope>
    <source>
        <strain evidence="3 4">DSM 45154</strain>
    </source>
</reference>
<evidence type="ECO:0000259" key="2">
    <source>
        <dbReference type="PROSITE" id="PS51903"/>
    </source>
</evidence>
<sequence length="148" mass="16339">MFERFRIDARQAVKLAQDESRHAGHHHIGSEHLLLGLLAQEESTAARLLHDNGADIHRLRRQVAALPSTPPRGPLARLSRGRHRPFTTEAKKTLERSLRIALAHRHRHIGGGHILLASLEDPAVARSLTDIGVDATAVRAAAERLLDV</sequence>
<dbReference type="SUPFAM" id="SSF81923">
    <property type="entry name" value="Double Clp-N motif"/>
    <property type="match status" value="1"/>
</dbReference>
<accession>A0A1T4T1T2</accession>
<dbReference type="InterPro" id="IPR004176">
    <property type="entry name" value="Clp_R_N"/>
</dbReference>
<dbReference type="STRING" id="1122192.SAMN02745673_04284"/>
<dbReference type="Gene3D" id="1.10.1780.10">
    <property type="entry name" value="Clp, N-terminal domain"/>
    <property type="match status" value="1"/>
</dbReference>
<evidence type="ECO:0000313" key="3">
    <source>
        <dbReference type="EMBL" id="SKA34357.1"/>
    </source>
</evidence>
<dbReference type="OrthoDB" id="3628183at2"/>
<protein>
    <submittedName>
        <fullName evidence="3">Clp amino terminal domain-containing protein, pathogenicity island component</fullName>
    </submittedName>
</protein>
<dbReference type="Pfam" id="PF02861">
    <property type="entry name" value="Clp_N"/>
    <property type="match status" value="2"/>
</dbReference>
<keyword evidence="4" id="KW-1185">Reference proteome</keyword>
<dbReference type="InterPro" id="IPR036628">
    <property type="entry name" value="Clp_N_dom_sf"/>
</dbReference>
<gene>
    <name evidence="3" type="ORF">SAMN02745673_04284</name>
</gene>
<dbReference type="AlphaFoldDB" id="A0A1T4T1T2"/>
<evidence type="ECO:0000256" key="1">
    <source>
        <dbReference type="PROSITE-ProRule" id="PRU01251"/>
    </source>
</evidence>
<feature type="domain" description="Clp R" evidence="2">
    <location>
        <begin position="2"/>
        <end position="148"/>
    </location>
</feature>
<name>A0A1T4T1T2_9ACTN</name>
<dbReference type="RefSeq" id="WP_078763536.1">
    <property type="nucleotide sequence ID" value="NZ_FUWS01000013.1"/>
</dbReference>
<dbReference type="Proteomes" id="UP000190637">
    <property type="component" value="Unassembled WGS sequence"/>
</dbReference>
<proteinExistence type="predicted"/>
<evidence type="ECO:0000313" key="4">
    <source>
        <dbReference type="Proteomes" id="UP000190637"/>
    </source>
</evidence>
<dbReference type="EMBL" id="FUWS01000013">
    <property type="protein sequence ID" value="SKA34357.1"/>
    <property type="molecule type" value="Genomic_DNA"/>
</dbReference>
<keyword evidence="1" id="KW-0677">Repeat</keyword>
<organism evidence="3 4">
    <name type="scientific">Marinactinospora thermotolerans DSM 45154</name>
    <dbReference type="NCBI Taxonomy" id="1122192"/>
    <lineage>
        <taxon>Bacteria</taxon>
        <taxon>Bacillati</taxon>
        <taxon>Actinomycetota</taxon>
        <taxon>Actinomycetes</taxon>
        <taxon>Streptosporangiales</taxon>
        <taxon>Nocardiopsidaceae</taxon>
        <taxon>Marinactinospora</taxon>
    </lineage>
</organism>
<dbReference type="PROSITE" id="PS51903">
    <property type="entry name" value="CLP_R"/>
    <property type="match status" value="1"/>
</dbReference>